<evidence type="ECO:0000256" key="1">
    <source>
        <dbReference type="SAM" id="Phobius"/>
    </source>
</evidence>
<sequence>MQFGSSLVETPLLGATFALTLVILVGNLVAIGYWARAEAAARDSSALWTFVMLSSGYGLVYYVWVRYVRNNWEARSQPADRRERLVTAYSVAVLLAFVVGAFVTPPDPLTQVRTFPVLFVGSFVLSFLLVSREAVGGSGDPAG</sequence>
<accession>A0ABU2FUJ8</accession>
<gene>
    <name evidence="2" type="ORF">NDI86_20240</name>
</gene>
<dbReference type="Proteomes" id="UP001268864">
    <property type="component" value="Unassembled WGS sequence"/>
</dbReference>
<keyword evidence="3" id="KW-1185">Reference proteome</keyword>
<feature type="transmembrane region" description="Helical" evidence="1">
    <location>
        <begin position="85"/>
        <end position="104"/>
    </location>
</feature>
<comment type="caution">
    <text evidence="2">The sequence shown here is derived from an EMBL/GenBank/DDBJ whole genome shotgun (WGS) entry which is preliminary data.</text>
</comment>
<dbReference type="EMBL" id="JAMQOS010000008">
    <property type="protein sequence ID" value="MDS0284429.1"/>
    <property type="molecule type" value="Genomic_DNA"/>
</dbReference>
<protein>
    <submittedName>
        <fullName evidence="2">Twin-arginine translocase subunit TatC</fullName>
    </submittedName>
</protein>
<evidence type="ECO:0000313" key="3">
    <source>
        <dbReference type="Proteomes" id="UP001268864"/>
    </source>
</evidence>
<evidence type="ECO:0000313" key="2">
    <source>
        <dbReference type="EMBL" id="MDS0284429.1"/>
    </source>
</evidence>
<reference evidence="2 3" key="1">
    <citation type="submission" date="2022-06" db="EMBL/GenBank/DDBJ databases">
        <title>Halomicroarcula sp. a new haloarchaeum isolate from saline soil.</title>
        <authorList>
            <person name="Strakova D."/>
            <person name="Galisteo C."/>
            <person name="Sanchez-Porro C."/>
            <person name="Ventosa A."/>
        </authorList>
    </citation>
    <scope>NUCLEOTIDE SEQUENCE [LARGE SCALE GENOMIC DNA]</scope>
    <source>
        <strain evidence="2 3">S3CR25-11</strain>
    </source>
</reference>
<feature type="transmembrane region" description="Helical" evidence="1">
    <location>
        <begin position="46"/>
        <end position="64"/>
    </location>
</feature>
<keyword evidence="1" id="KW-0472">Membrane</keyword>
<proteinExistence type="predicted"/>
<keyword evidence="1" id="KW-1133">Transmembrane helix</keyword>
<organism evidence="2 3">
    <name type="scientific">Haloarcula onubensis</name>
    <dbReference type="NCBI Taxonomy" id="2950539"/>
    <lineage>
        <taxon>Archaea</taxon>
        <taxon>Methanobacteriati</taxon>
        <taxon>Methanobacteriota</taxon>
        <taxon>Stenosarchaea group</taxon>
        <taxon>Halobacteria</taxon>
        <taxon>Halobacteriales</taxon>
        <taxon>Haloarculaceae</taxon>
        <taxon>Haloarcula</taxon>
    </lineage>
</organism>
<dbReference type="RefSeq" id="WP_310902092.1">
    <property type="nucleotide sequence ID" value="NZ_JAMQOS010000008.1"/>
</dbReference>
<feature type="transmembrane region" description="Helical" evidence="1">
    <location>
        <begin position="12"/>
        <end position="34"/>
    </location>
</feature>
<name>A0ABU2FUJ8_9EURY</name>
<feature type="transmembrane region" description="Helical" evidence="1">
    <location>
        <begin position="110"/>
        <end position="130"/>
    </location>
</feature>
<keyword evidence="1" id="KW-0812">Transmembrane</keyword>